<dbReference type="GO" id="GO:0004721">
    <property type="term" value="F:phosphoprotein phosphatase activity"/>
    <property type="evidence" value="ECO:0007669"/>
    <property type="project" value="TreeGrafter"/>
</dbReference>
<dbReference type="SUPFAM" id="SSF55874">
    <property type="entry name" value="ATPase domain of HSP90 chaperone/DNA topoisomerase II/histidine kinase"/>
    <property type="match status" value="1"/>
</dbReference>
<dbReference type="CDD" id="cd00082">
    <property type="entry name" value="HisKA"/>
    <property type="match status" value="1"/>
</dbReference>
<keyword evidence="9" id="KW-0812">Transmembrane</keyword>
<dbReference type="RefSeq" id="WP_118643175.1">
    <property type="nucleotide sequence ID" value="NZ_CP060635.1"/>
</dbReference>
<proteinExistence type="predicted"/>
<evidence type="ECO:0000259" key="10">
    <source>
        <dbReference type="PROSITE" id="PS50109"/>
    </source>
</evidence>
<dbReference type="Pfam" id="PF00512">
    <property type="entry name" value="HisKA"/>
    <property type="match status" value="1"/>
</dbReference>
<keyword evidence="7" id="KW-0902">Two-component regulatory system</keyword>
<evidence type="ECO:0000256" key="3">
    <source>
        <dbReference type="ARBA" id="ARBA00012438"/>
    </source>
</evidence>
<comment type="subcellular location">
    <subcellularLocation>
        <location evidence="2">Membrane</location>
    </subcellularLocation>
</comment>
<dbReference type="PANTHER" id="PTHR45453">
    <property type="entry name" value="PHOSPHATE REGULON SENSOR PROTEIN PHOR"/>
    <property type="match status" value="1"/>
</dbReference>
<keyword evidence="13" id="KW-1185">Reference proteome</keyword>
<evidence type="ECO:0000256" key="8">
    <source>
        <dbReference type="ARBA" id="ARBA00023136"/>
    </source>
</evidence>
<dbReference type="InterPro" id="IPR036890">
    <property type="entry name" value="HATPase_C_sf"/>
</dbReference>
<dbReference type="Pfam" id="PF02518">
    <property type="entry name" value="HATPase_c"/>
    <property type="match status" value="1"/>
</dbReference>
<dbReference type="SMART" id="SM00387">
    <property type="entry name" value="HATPase_c"/>
    <property type="match status" value="1"/>
</dbReference>
<keyword evidence="4" id="KW-0597">Phosphoprotein</keyword>
<dbReference type="PROSITE" id="PS50885">
    <property type="entry name" value="HAMP"/>
    <property type="match status" value="1"/>
</dbReference>
<evidence type="ECO:0000313" key="12">
    <source>
        <dbReference type="EMBL" id="QNM10296.1"/>
    </source>
</evidence>
<dbReference type="KEGG" id="whj:H9Q79_08550"/>
<sequence length="491" mass="55740">MYTRSGELVTISRVNLKGRWKFLRSLRFRIMLIMILMGIIPTIVVENVVVQSYENRAVSQRSIIVKNQSDILCNQLVSLGYMEDPANEVINGEFNMLTSIYGGRILVINKDYKVIRDTYDLDRGKYLISQEVIDCFNGVETSQYDEKNQYIEMTVKISDPESVNKDVVGVMLISVSTLEINTSREILEQKGTMILAIIVVLILVFGYVLSGILVKPFQKITRSIEELTDGYLEESISVPDYLETELITDAFNKMLSRVKTLDDSRQEFVSNVSHELKTPLASMKVLADSLNMQENVPVEQYQEFMQDISEEIDRENSIITDLLSLVKMDKKAADLNIEMTNINELLELVLKRLRPIASKQNVELILDSFRPVNAEIDQTKMTLALSNLVENAIKYNNPEGGWVRVSLNADHKYFYVTVADSGIGIPEESLNHIFERFYRVDKSHSREIGGTGLGLAISRSAIVMHRGAIKVYSKENEGTTFSVRIPLVYIA</sequence>
<evidence type="ECO:0000256" key="7">
    <source>
        <dbReference type="ARBA" id="ARBA00023012"/>
    </source>
</evidence>
<feature type="transmembrane region" description="Helical" evidence="9">
    <location>
        <begin position="26"/>
        <end position="45"/>
    </location>
</feature>
<dbReference type="InterPro" id="IPR005467">
    <property type="entry name" value="His_kinase_dom"/>
</dbReference>
<evidence type="ECO:0000313" key="13">
    <source>
        <dbReference type="Proteomes" id="UP000515860"/>
    </source>
</evidence>
<dbReference type="GO" id="GO:0005886">
    <property type="term" value="C:plasma membrane"/>
    <property type="evidence" value="ECO:0007669"/>
    <property type="project" value="TreeGrafter"/>
</dbReference>
<keyword evidence="8 9" id="KW-0472">Membrane</keyword>
<evidence type="ECO:0000256" key="1">
    <source>
        <dbReference type="ARBA" id="ARBA00000085"/>
    </source>
</evidence>
<dbReference type="Gene3D" id="3.30.565.10">
    <property type="entry name" value="Histidine kinase-like ATPase, C-terminal domain"/>
    <property type="match status" value="1"/>
</dbReference>
<keyword evidence="5" id="KW-0808">Transferase</keyword>
<comment type="catalytic activity">
    <reaction evidence="1">
        <text>ATP + protein L-histidine = ADP + protein N-phospho-L-histidine.</text>
        <dbReference type="EC" id="2.7.13.3"/>
    </reaction>
</comment>
<feature type="domain" description="HAMP" evidence="11">
    <location>
        <begin position="211"/>
        <end position="263"/>
    </location>
</feature>
<organism evidence="12 13">
    <name type="scientific">Wansuia hejianensis</name>
    <dbReference type="NCBI Taxonomy" id="2763667"/>
    <lineage>
        <taxon>Bacteria</taxon>
        <taxon>Bacillati</taxon>
        <taxon>Bacillota</taxon>
        <taxon>Clostridia</taxon>
        <taxon>Lachnospirales</taxon>
        <taxon>Lachnospiraceae</taxon>
        <taxon>Wansuia</taxon>
    </lineage>
</organism>
<dbReference type="GO" id="GO:0016036">
    <property type="term" value="P:cellular response to phosphate starvation"/>
    <property type="evidence" value="ECO:0007669"/>
    <property type="project" value="TreeGrafter"/>
</dbReference>
<dbReference type="PRINTS" id="PR00344">
    <property type="entry name" value="BCTRLSENSOR"/>
</dbReference>
<dbReference type="Gene3D" id="1.10.287.130">
    <property type="match status" value="1"/>
</dbReference>
<dbReference type="InterPro" id="IPR003594">
    <property type="entry name" value="HATPase_dom"/>
</dbReference>
<dbReference type="CDD" id="cd00075">
    <property type="entry name" value="HATPase"/>
    <property type="match status" value="1"/>
</dbReference>
<evidence type="ECO:0000256" key="6">
    <source>
        <dbReference type="ARBA" id="ARBA00022777"/>
    </source>
</evidence>
<feature type="transmembrane region" description="Helical" evidence="9">
    <location>
        <begin position="193"/>
        <end position="214"/>
    </location>
</feature>
<dbReference type="Proteomes" id="UP000515860">
    <property type="component" value="Chromosome"/>
</dbReference>
<dbReference type="InterPro" id="IPR036097">
    <property type="entry name" value="HisK_dim/P_sf"/>
</dbReference>
<name>A0A7G9GHL4_9FIRM</name>
<keyword evidence="6" id="KW-0418">Kinase</keyword>
<feature type="domain" description="Histidine kinase" evidence="10">
    <location>
        <begin position="271"/>
        <end position="489"/>
    </location>
</feature>
<dbReference type="EC" id="2.7.13.3" evidence="3"/>
<dbReference type="AlphaFoldDB" id="A0A7G9GHL4"/>
<evidence type="ECO:0000256" key="5">
    <source>
        <dbReference type="ARBA" id="ARBA00022679"/>
    </source>
</evidence>
<evidence type="ECO:0000256" key="4">
    <source>
        <dbReference type="ARBA" id="ARBA00022553"/>
    </source>
</evidence>
<gene>
    <name evidence="12" type="ORF">H9Q79_08550</name>
</gene>
<keyword evidence="9" id="KW-1133">Transmembrane helix</keyword>
<dbReference type="PANTHER" id="PTHR45453:SF1">
    <property type="entry name" value="PHOSPHATE REGULON SENSOR PROTEIN PHOR"/>
    <property type="match status" value="1"/>
</dbReference>
<dbReference type="FunFam" id="3.30.565.10:FF:000006">
    <property type="entry name" value="Sensor histidine kinase WalK"/>
    <property type="match status" value="1"/>
</dbReference>
<dbReference type="InterPro" id="IPR050351">
    <property type="entry name" value="BphY/WalK/GraS-like"/>
</dbReference>
<dbReference type="Gene3D" id="6.10.340.10">
    <property type="match status" value="1"/>
</dbReference>
<reference evidence="12 13" key="1">
    <citation type="submission" date="2020-08" db="EMBL/GenBank/DDBJ databases">
        <authorList>
            <person name="Liu C."/>
            <person name="Sun Q."/>
        </authorList>
    </citation>
    <scope>NUCLEOTIDE SEQUENCE [LARGE SCALE GENOMIC DNA]</scope>
    <source>
        <strain evidence="12 13">NSJ-29</strain>
    </source>
</reference>
<dbReference type="SMART" id="SM00388">
    <property type="entry name" value="HisKA"/>
    <property type="match status" value="1"/>
</dbReference>
<dbReference type="InterPro" id="IPR004358">
    <property type="entry name" value="Sig_transdc_His_kin-like_C"/>
</dbReference>
<dbReference type="InterPro" id="IPR003660">
    <property type="entry name" value="HAMP_dom"/>
</dbReference>
<dbReference type="SUPFAM" id="SSF47384">
    <property type="entry name" value="Homodimeric domain of signal transducing histidine kinase"/>
    <property type="match status" value="1"/>
</dbReference>
<dbReference type="GO" id="GO:0000155">
    <property type="term" value="F:phosphorelay sensor kinase activity"/>
    <property type="evidence" value="ECO:0007669"/>
    <property type="project" value="InterPro"/>
</dbReference>
<protein>
    <recommendedName>
        <fullName evidence="3">histidine kinase</fullName>
        <ecNumber evidence="3">2.7.13.3</ecNumber>
    </recommendedName>
</protein>
<evidence type="ECO:0000256" key="9">
    <source>
        <dbReference type="SAM" id="Phobius"/>
    </source>
</evidence>
<evidence type="ECO:0000259" key="11">
    <source>
        <dbReference type="PROSITE" id="PS50885"/>
    </source>
</evidence>
<dbReference type="FunFam" id="1.10.287.130:FF:000001">
    <property type="entry name" value="Two-component sensor histidine kinase"/>
    <property type="match status" value="1"/>
</dbReference>
<dbReference type="InterPro" id="IPR003661">
    <property type="entry name" value="HisK_dim/P_dom"/>
</dbReference>
<evidence type="ECO:0000256" key="2">
    <source>
        <dbReference type="ARBA" id="ARBA00004370"/>
    </source>
</evidence>
<dbReference type="EMBL" id="CP060635">
    <property type="protein sequence ID" value="QNM10296.1"/>
    <property type="molecule type" value="Genomic_DNA"/>
</dbReference>
<accession>A0A7G9GHL4</accession>
<dbReference type="PROSITE" id="PS50109">
    <property type="entry name" value="HIS_KIN"/>
    <property type="match status" value="1"/>
</dbReference>